<comment type="caution">
    <text evidence="4">The sequence shown here is derived from an EMBL/GenBank/DDBJ whole genome shotgun (WGS) entry which is preliminary data.</text>
</comment>
<evidence type="ECO:0000313" key="5">
    <source>
        <dbReference type="Proteomes" id="UP001365542"/>
    </source>
</evidence>
<evidence type="ECO:0000313" key="4">
    <source>
        <dbReference type="EMBL" id="KAK6537220.1"/>
    </source>
</evidence>
<dbReference type="SMART" id="SM00236">
    <property type="entry name" value="fCBD"/>
    <property type="match status" value="1"/>
</dbReference>
<sequence>MLSKLVLIVGALQFSGTLATTTSISPNPNCPTACVDYVNPCGKTYGGCAPHCTGDPLPTFPAPPCSSTTKATTTMKVTTTSAYVTTKVTSSCTKTLCVDYLDACGHMYGGCFPYCDGYTTPVIAPPPCSPTTTKFTPTTTPFTTTPTTSCTKTLCADYLDACGHMYGGCYPVCEGYTTPVFTPPPCSLTTKKTTTPVYTTIGYPPLPQYAQCGGIGWTGVGTCGTGYTCTYYNPYYSQCL</sequence>
<organism evidence="4 5">
    <name type="scientific">Orbilia ellipsospora</name>
    <dbReference type="NCBI Taxonomy" id="2528407"/>
    <lineage>
        <taxon>Eukaryota</taxon>
        <taxon>Fungi</taxon>
        <taxon>Dikarya</taxon>
        <taxon>Ascomycota</taxon>
        <taxon>Pezizomycotina</taxon>
        <taxon>Orbiliomycetes</taxon>
        <taxon>Orbiliales</taxon>
        <taxon>Orbiliaceae</taxon>
        <taxon>Orbilia</taxon>
    </lineage>
</organism>
<dbReference type="GO" id="GO:0005975">
    <property type="term" value="P:carbohydrate metabolic process"/>
    <property type="evidence" value="ECO:0007669"/>
    <property type="project" value="InterPro"/>
</dbReference>
<feature type="chain" id="PRO_5043597670" description="CBM1 domain-containing protein" evidence="2">
    <location>
        <begin position="20"/>
        <end position="240"/>
    </location>
</feature>
<dbReference type="Proteomes" id="UP001365542">
    <property type="component" value="Unassembled WGS sequence"/>
</dbReference>
<feature type="domain" description="CBM1" evidence="3">
    <location>
        <begin position="204"/>
        <end position="240"/>
    </location>
</feature>
<reference evidence="4 5" key="1">
    <citation type="submission" date="2019-10" db="EMBL/GenBank/DDBJ databases">
        <authorList>
            <person name="Palmer J.M."/>
        </authorList>
    </citation>
    <scope>NUCLEOTIDE SEQUENCE [LARGE SCALE GENOMIC DNA]</scope>
    <source>
        <strain evidence="4 5">TWF694</strain>
    </source>
</reference>
<name>A0AAV9X583_9PEZI</name>
<dbReference type="Pfam" id="PF00734">
    <property type="entry name" value="CBM_1"/>
    <property type="match status" value="1"/>
</dbReference>
<evidence type="ECO:0000256" key="2">
    <source>
        <dbReference type="SAM" id="SignalP"/>
    </source>
</evidence>
<dbReference type="SUPFAM" id="SSF57180">
    <property type="entry name" value="Cellulose-binding domain"/>
    <property type="match status" value="1"/>
</dbReference>
<dbReference type="InterPro" id="IPR035971">
    <property type="entry name" value="CBD_sf"/>
</dbReference>
<evidence type="ECO:0000259" key="3">
    <source>
        <dbReference type="PROSITE" id="PS51164"/>
    </source>
</evidence>
<dbReference type="InterPro" id="IPR000254">
    <property type="entry name" value="CBD"/>
</dbReference>
<gene>
    <name evidence="4" type="ORF">TWF694_011417</name>
</gene>
<dbReference type="GO" id="GO:0005576">
    <property type="term" value="C:extracellular region"/>
    <property type="evidence" value="ECO:0007669"/>
    <property type="project" value="InterPro"/>
</dbReference>
<proteinExistence type="predicted"/>
<keyword evidence="5" id="KW-1185">Reference proteome</keyword>
<dbReference type="GO" id="GO:0030248">
    <property type="term" value="F:cellulose binding"/>
    <property type="evidence" value="ECO:0007669"/>
    <property type="project" value="InterPro"/>
</dbReference>
<keyword evidence="1 2" id="KW-0732">Signal</keyword>
<accession>A0AAV9X583</accession>
<dbReference type="AlphaFoldDB" id="A0AAV9X583"/>
<dbReference type="EMBL" id="JAVHJO010000009">
    <property type="protein sequence ID" value="KAK6537220.1"/>
    <property type="molecule type" value="Genomic_DNA"/>
</dbReference>
<evidence type="ECO:0000256" key="1">
    <source>
        <dbReference type="ARBA" id="ARBA00022729"/>
    </source>
</evidence>
<dbReference type="PROSITE" id="PS51164">
    <property type="entry name" value="CBM1_2"/>
    <property type="match status" value="1"/>
</dbReference>
<dbReference type="PROSITE" id="PS00562">
    <property type="entry name" value="CBM1_1"/>
    <property type="match status" value="1"/>
</dbReference>
<protein>
    <recommendedName>
        <fullName evidence="3">CBM1 domain-containing protein</fullName>
    </recommendedName>
</protein>
<feature type="signal peptide" evidence="2">
    <location>
        <begin position="1"/>
        <end position="19"/>
    </location>
</feature>